<reference evidence="1 2" key="1">
    <citation type="journal article" date="2008" name="Proc. Natl. Acad. Sci. U.S.A.">
        <title>Whole-genome comparison of disease and carriage strains provides insights into virulence evolution in Neisseria meningitidis.</title>
        <authorList>
            <person name="Schoen C."/>
            <person name="Blom J."/>
            <person name="Claus H."/>
            <person name="Schramm-Glueck A."/>
            <person name="Brandt P."/>
            <person name="Mueller T."/>
            <person name="Goesmann A."/>
            <person name="Joseph B."/>
            <person name="Konietzny S."/>
            <person name="Kurzai O."/>
            <person name="Schmitt C."/>
            <person name="Friedrich T."/>
            <person name="Linke B."/>
            <person name="Vogel U."/>
            <person name="Frosch M."/>
        </authorList>
    </citation>
    <scope>NUCLEOTIDE SEQUENCE [LARGE SCALE GENOMIC DNA]</scope>
    <source>
        <strain evidence="2">alpha14</strain>
    </source>
</reference>
<dbReference type="EMBL" id="AM889136">
    <property type="protein sequence ID" value="CBA05516.1"/>
    <property type="molecule type" value="Genomic_DNA"/>
</dbReference>
<gene>
    <name evidence="1" type="ordered locus">NMO_0864</name>
</gene>
<evidence type="ECO:0000313" key="1">
    <source>
        <dbReference type="EMBL" id="CBA05516.1"/>
    </source>
</evidence>
<dbReference type="Proteomes" id="UP000002054">
    <property type="component" value="Chromosome"/>
</dbReference>
<dbReference type="KEGG" id="nmi:NMO_0864"/>
<dbReference type="HOGENOM" id="CLU_2618361_0_0_4"/>
<organism evidence="1 2">
    <name type="scientific">Neisseria meningitidis (strain alpha14)</name>
    <dbReference type="NCBI Taxonomy" id="662598"/>
    <lineage>
        <taxon>Bacteria</taxon>
        <taxon>Pseudomonadati</taxon>
        <taxon>Pseudomonadota</taxon>
        <taxon>Betaproteobacteria</taxon>
        <taxon>Neisseriales</taxon>
        <taxon>Neisseriaceae</taxon>
        <taxon>Neisseria</taxon>
    </lineage>
</organism>
<accession>C6S6N7</accession>
<protein>
    <submittedName>
        <fullName evidence="1">Hypothetical secreted protein</fullName>
    </submittedName>
</protein>
<name>C6S6N7_NEIML</name>
<proteinExistence type="predicted"/>
<evidence type="ECO:0000313" key="2">
    <source>
        <dbReference type="Proteomes" id="UP000002054"/>
    </source>
</evidence>
<dbReference type="AlphaFoldDB" id="C6S6N7"/>
<sequence>MKRLRHRAVSICIRRPSGARLMLTQIPLCLPIMFGCGITKIYECIKTVRSRTVEKVAKWRTCQNARLCARFTRVHRAR</sequence>